<name>A0ABT9W144_9BACI</name>
<dbReference type="RefSeq" id="WP_307395528.1">
    <property type="nucleotide sequence ID" value="NZ_BAAADK010000003.1"/>
</dbReference>
<keyword evidence="3" id="KW-0520">NAD</keyword>
<dbReference type="GO" id="GO:0008442">
    <property type="term" value="F:3-hydroxyisobutyrate dehydrogenase activity"/>
    <property type="evidence" value="ECO:0007669"/>
    <property type="project" value="UniProtKB-EC"/>
</dbReference>
<dbReference type="InterPro" id="IPR013328">
    <property type="entry name" value="6PGD_dom2"/>
</dbReference>
<reference evidence="6 7" key="1">
    <citation type="submission" date="2023-07" db="EMBL/GenBank/DDBJ databases">
        <title>Genomic Encyclopedia of Type Strains, Phase IV (KMG-IV): sequencing the most valuable type-strain genomes for metagenomic binning, comparative biology and taxonomic classification.</title>
        <authorList>
            <person name="Goeker M."/>
        </authorList>
    </citation>
    <scope>NUCLEOTIDE SEQUENCE [LARGE SCALE GENOMIC DNA]</scope>
    <source>
        <strain evidence="6 7">DSM 12751</strain>
    </source>
</reference>
<evidence type="ECO:0000259" key="4">
    <source>
        <dbReference type="Pfam" id="PF03446"/>
    </source>
</evidence>
<evidence type="ECO:0000313" key="6">
    <source>
        <dbReference type="EMBL" id="MDQ0166931.1"/>
    </source>
</evidence>
<dbReference type="PIRSF" id="PIRSF000103">
    <property type="entry name" value="HIBADH"/>
    <property type="match status" value="1"/>
</dbReference>
<dbReference type="InterPro" id="IPR008927">
    <property type="entry name" value="6-PGluconate_DH-like_C_sf"/>
</dbReference>
<dbReference type="PROSITE" id="PS00895">
    <property type="entry name" value="3_HYDROXYISOBUT_DH"/>
    <property type="match status" value="1"/>
</dbReference>
<dbReference type="Gene3D" id="1.10.1040.10">
    <property type="entry name" value="N-(1-d-carboxylethyl)-l-norvaline Dehydrogenase, domain 2"/>
    <property type="match status" value="1"/>
</dbReference>
<dbReference type="Proteomes" id="UP001235840">
    <property type="component" value="Unassembled WGS sequence"/>
</dbReference>
<feature type="domain" description="6-phosphogluconate dehydrogenase NADP-binding" evidence="4">
    <location>
        <begin position="2"/>
        <end position="161"/>
    </location>
</feature>
<organism evidence="6 7">
    <name type="scientific">Caldalkalibacillus horti</name>
    <dbReference type="NCBI Taxonomy" id="77523"/>
    <lineage>
        <taxon>Bacteria</taxon>
        <taxon>Bacillati</taxon>
        <taxon>Bacillota</taxon>
        <taxon>Bacilli</taxon>
        <taxon>Bacillales</taxon>
        <taxon>Bacillaceae</taxon>
        <taxon>Caldalkalibacillus</taxon>
    </lineage>
</organism>
<evidence type="ECO:0000256" key="3">
    <source>
        <dbReference type="ARBA" id="ARBA00023027"/>
    </source>
</evidence>
<evidence type="ECO:0000313" key="7">
    <source>
        <dbReference type="Proteomes" id="UP001235840"/>
    </source>
</evidence>
<proteinExistence type="inferred from homology"/>
<comment type="caution">
    <text evidence="6">The sequence shown here is derived from an EMBL/GenBank/DDBJ whole genome shotgun (WGS) entry which is preliminary data.</text>
</comment>
<comment type="similarity">
    <text evidence="1">Belongs to the HIBADH-related family.</text>
</comment>
<dbReference type="EC" id="1.1.1.31" evidence="6"/>
<sequence>MKVGYIGLGTMGLPMVKHLIHAGYETWVVSRSRQPIEQAIAWGAKEANHPQDLAEKVDMVMTCLPSLDSVELVYFGENGIVQADLNNKLVFDFSTVSPELNRKQDQVVRQKGGSFLDAPLSGGPMGAEAGTLTIMCGGEQAAFDQALPVLEKMGKTIEFVGQVGSGSVVKLLNNMLVGIHTAALSEAFVMGAKAGINPALIHKIIKASTGHSFMIDRTIDLIQDRDFKQRFMVDLLHKDMKLATELATELEVNADLGKLAEEIIAEVTARGYGKQDISAIIRLLEEDSGVEVHRKA</sequence>
<dbReference type="PANTHER" id="PTHR22981">
    <property type="entry name" value="3-HYDROXYISOBUTYRATE DEHYDROGENASE-RELATED"/>
    <property type="match status" value="1"/>
</dbReference>
<keyword evidence="7" id="KW-1185">Reference proteome</keyword>
<evidence type="ECO:0000259" key="5">
    <source>
        <dbReference type="Pfam" id="PF14833"/>
    </source>
</evidence>
<dbReference type="InterPro" id="IPR029154">
    <property type="entry name" value="HIBADH-like_NADP-bd"/>
</dbReference>
<dbReference type="SUPFAM" id="SSF48179">
    <property type="entry name" value="6-phosphogluconate dehydrogenase C-terminal domain-like"/>
    <property type="match status" value="1"/>
</dbReference>
<dbReference type="PANTHER" id="PTHR22981:SF7">
    <property type="entry name" value="3-HYDROXYISOBUTYRATE DEHYDROGENASE, MITOCHONDRIAL"/>
    <property type="match status" value="1"/>
</dbReference>
<dbReference type="GO" id="GO:0008679">
    <property type="term" value="F:2-hydroxy-3-oxopropionate reductase activity"/>
    <property type="evidence" value="ECO:0007669"/>
    <property type="project" value="UniProtKB-EC"/>
</dbReference>
<evidence type="ECO:0000256" key="2">
    <source>
        <dbReference type="ARBA" id="ARBA00023002"/>
    </source>
</evidence>
<keyword evidence="2 6" id="KW-0560">Oxidoreductase</keyword>
<dbReference type="Pfam" id="PF14833">
    <property type="entry name" value="NAD_binding_11"/>
    <property type="match status" value="1"/>
</dbReference>
<gene>
    <name evidence="6" type="ORF">J2S11_002847</name>
</gene>
<dbReference type="SUPFAM" id="SSF51735">
    <property type="entry name" value="NAD(P)-binding Rossmann-fold domains"/>
    <property type="match status" value="1"/>
</dbReference>
<dbReference type="EC" id="1.1.1.60" evidence="6"/>
<dbReference type="Pfam" id="PF03446">
    <property type="entry name" value="NAD_binding_2"/>
    <property type="match status" value="1"/>
</dbReference>
<dbReference type="EMBL" id="JAUSTY010000011">
    <property type="protein sequence ID" value="MDQ0166931.1"/>
    <property type="molecule type" value="Genomic_DNA"/>
</dbReference>
<dbReference type="InterPro" id="IPR036291">
    <property type="entry name" value="NAD(P)-bd_dom_sf"/>
</dbReference>
<feature type="domain" description="3-hydroxyisobutyrate dehydrogenase-like NAD-binding" evidence="5">
    <location>
        <begin position="164"/>
        <end position="284"/>
    </location>
</feature>
<dbReference type="InterPro" id="IPR015815">
    <property type="entry name" value="HIBADH-related"/>
</dbReference>
<protein>
    <submittedName>
        <fullName evidence="6">3-hydroxyisobutyrate dehydrogenase/2-hydroxy-3-oxopropionate reductase</fullName>
        <ecNumber evidence="6">1.1.1.31</ecNumber>
        <ecNumber evidence="6">1.1.1.60</ecNumber>
    </submittedName>
</protein>
<evidence type="ECO:0000256" key="1">
    <source>
        <dbReference type="ARBA" id="ARBA00009080"/>
    </source>
</evidence>
<accession>A0ABT9W144</accession>
<dbReference type="Gene3D" id="3.40.50.720">
    <property type="entry name" value="NAD(P)-binding Rossmann-like Domain"/>
    <property type="match status" value="1"/>
</dbReference>
<dbReference type="InterPro" id="IPR002204">
    <property type="entry name" value="3-OH-isobutyrate_DH-rel_CS"/>
</dbReference>
<dbReference type="InterPro" id="IPR006115">
    <property type="entry name" value="6PGDH_NADP-bd"/>
</dbReference>